<comment type="cofactor">
    <cofactor evidence="1">
        <name>Mg(2+)</name>
        <dbReference type="ChEBI" id="CHEBI:18420"/>
    </cofactor>
</comment>
<dbReference type="Pfam" id="PF02769">
    <property type="entry name" value="AIRS_C"/>
    <property type="match status" value="1"/>
</dbReference>
<dbReference type="InterPro" id="IPR036477">
    <property type="entry name" value="Formyl_transf_N_sf"/>
</dbReference>
<dbReference type="HAMAP" id="MF_00138">
    <property type="entry name" value="GARS"/>
    <property type="match status" value="1"/>
</dbReference>
<dbReference type="Gene3D" id="3.90.600.10">
    <property type="entry name" value="Phosphoribosylglycinamide synthetase, C-terminal domain"/>
    <property type="match status" value="1"/>
</dbReference>
<dbReference type="SUPFAM" id="SSF52440">
    <property type="entry name" value="PreATP-grasp domain"/>
    <property type="match status" value="1"/>
</dbReference>
<keyword evidence="26" id="KW-1185">Reference proteome</keyword>
<dbReference type="UniPathway" id="UPA00074">
    <property type="reaction ID" value="UER00125"/>
</dbReference>
<dbReference type="PROSITE" id="PS00184">
    <property type="entry name" value="GARS"/>
    <property type="match status" value="1"/>
</dbReference>
<dbReference type="SUPFAM" id="SSF55326">
    <property type="entry name" value="PurM N-terminal domain-like"/>
    <property type="match status" value="1"/>
</dbReference>
<comment type="similarity">
    <text evidence="6 23">In the C-terminal section; belongs to the GART family.</text>
</comment>
<dbReference type="FunFam" id="3.30.1330.10:FF:000001">
    <property type="entry name" value="Phosphoribosylformylglycinamidine cyclo-ligase"/>
    <property type="match status" value="1"/>
</dbReference>
<dbReference type="Pfam" id="PF01071">
    <property type="entry name" value="GARS_A"/>
    <property type="match status" value="1"/>
</dbReference>
<proteinExistence type="inferred from homology"/>
<comment type="catalytic activity">
    <reaction evidence="19">
        <text>5-phospho-beta-D-ribosylamine + glycine + ATP = N(1)-(5-phospho-beta-D-ribosyl)glycinamide + ADP + phosphate + H(+)</text>
        <dbReference type="Rhea" id="RHEA:17453"/>
        <dbReference type="ChEBI" id="CHEBI:15378"/>
        <dbReference type="ChEBI" id="CHEBI:30616"/>
        <dbReference type="ChEBI" id="CHEBI:43474"/>
        <dbReference type="ChEBI" id="CHEBI:57305"/>
        <dbReference type="ChEBI" id="CHEBI:58681"/>
        <dbReference type="ChEBI" id="CHEBI:143788"/>
        <dbReference type="ChEBI" id="CHEBI:456216"/>
        <dbReference type="EC" id="6.3.4.13"/>
    </reaction>
    <physiologicalReaction direction="left-to-right" evidence="19">
        <dbReference type="Rhea" id="RHEA:17454"/>
    </physiologicalReaction>
</comment>
<evidence type="ECO:0000256" key="13">
    <source>
        <dbReference type="ARBA" id="ARBA00022755"/>
    </source>
</evidence>
<dbReference type="GO" id="GO:0004637">
    <property type="term" value="F:phosphoribosylamine-glycine ligase activity"/>
    <property type="evidence" value="ECO:0007669"/>
    <property type="project" value="UniProtKB-UniRule"/>
</dbReference>
<dbReference type="InterPro" id="IPR037123">
    <property type="entry name" value="PRibGlycinamide_synth_C_sf"/>
</dbReference>
<reference evidence="25" key="2">
    <citation type="submission" date="2025-09" db="UniProtKB">
        <authorList>
            <consortium name="Ensembl"/>
        </authorList>
    </citation>
    <scope>IDENTIFICATION</scope>
</reference>
<evidence type="ECO:0000256" key="8">
    <source>
        <dbReference type="ARBA" id="ARBA00011738"/>
    </source>
</evidence>
<dbReference type="Gene3D" id="3.90.650.10">
    <property type="entry name" value="PurM-like C-terminal domain"/>
    <property type="match status" value="1"/>
</dbReference>
<dbReference type="InterPro" id="IPR004607">
    <property type="entry name" value="GART"/>
</dbReference>
<dbReference type="GO" id="GO:0005524">
    <property type="term" value="F:ATP binding"/>
    <property type="evidence" value="ECO:0007669"/>
    <property type="project" value="UniProtKB-UniRule"/>
</dbReference>
<reference evidence="25" key="1">
    <citation type="submission" date="2025-08" db="UniProtKB">
        <authorList>
            <consortium name="Ensembl"/>
        </authorList>
    </citation>
    <scope>IDENTIFICATION</scope>
</reference>
<dbReference type="SMART" id="SM01210">
    <property type="entry name" value="GARS_C"/>
    <property type="match status" value="1"/>
</dbReference>
<dbReference type="SUPFAM" id="SSF53328">
    <property type="entry name" value="Formyltransferase"/>
    <property type="match status" value="1"/>
</dbReference>
<dbReference type="InterPro" id="IPR000115">
    <property type="entry name" value="PRibGlycinamide_synth"/>
</dbReference>
<dbReference type="HAMAP" id="MF_01930">
    <property type="entry name" value="PurN"/>
    <property type="match status" value="1"/>
</dbReference>
<dbReference type="PROSITE" id="PS50975">
    <property type="entry name" value="ATP_GRASP"/>
    <property type="match status" value="1"/>
</dbReference>
<dbReference type="PANTHER" id="PTHR10520:SF12">
    <property type="entry name" value="TRIFUNCTIONAL PURINE BIOSYNTHETIC PROTEIN ADENOSINE-3"/>
    <property type="match status" value="1"/>
</dbReference>
<evidence type="ECO:0000256" key="7">
    <source>
        <dbReference type="ARBA" id="ARBA00008696"/>
    </source>
</evidence>
<dbReference type="FunFam" id="3.90.600.10:FF:000001">
    <property type="entry name" value="Trifunctional purine biosynthetic protein adenosine-3"/>
    <property type="match status" value="1"/>
</dbReference>
<dbReference type="FunFam" id="3.40.50.20:FF:000006">
    <property type="entry name" value="Phosphoribosylamine--glycine ligase, chloroplastic"/>
    <property type="match status" value="1"/>
</dbReference>
<dbReference type="Pfam" id="PF02844">
    <property type="entry name" value="GARS_N"/>
    <property type="match status" value="1"/>
</dbReference>
<dbReference type="Pfam" id="PF00551">
    <property type="entry name" value="Formyl_trans_N"/>
    <property type="match status" value="1"/>
</dbReference>
<dbReference type="Proteomes" id="UP000694552">
    <property type="component" value="Unplaced"/>
</dbReference>
<comment type="subunit">
    <text evidence="8">Homodimer.</text>
</comment>
<dbReference type="InterPro" id="IPR036676">
    <property type="entry name" value="PurM-like_C_sf"/>
</dbReference>
<dbReference type="GO" id="GO:0004641">
    <property type="term" value="F:phosphoribosylformylglycinamidine cyclo-ligase activity"/>
    <property type="evidence" value="ECO:0007669"/>
    <property type="project" value="UniProtKB-EC"/>
</dbReference>
<dbReference type="NCBIfam" id="TIGR00639">
    <property type="entry name" value="PurN"/>
    <property type="match status" value="1"/>
</dbReference>
<dbReference type="EC" id="2.1.2.2" evidence="23"/>
<dbReference type="InterPro" id="IPR004733">
    <property type="entry name" value="PurM_cligase"/>
</dbReference>
<evidence type="ECO:0000256" key="15">
    <source>
        <dbReference type="ARBA" id="ARBA00022842"/>
    </source>
</evidence>
<dbReference type="InterPro" id="IPR020562">
    <property type="entry name" value="PRibGlycinamide_synth_N"/>
</dbReference>
<dbReference type="FunFam" id="3.40.50.170:FF:000006">
    <property type="entry name" value="Trifunctional purine biosynthetic protein adenosine-3"/>
    <property type="match status" value="1"/>
</dbReference>
<organism evidence="25 26">
    <name type="scientific">Otus sunia</name>
    <name type="common">Oriental scops-owl</name>
    <dbReference type="NCBI Taxonomy" id="257818"/>
    <lineage>
        <taxon>Eukaryota</taxon>
        <taxon>Metazoa</taxon>
        <taxon>Chordata</taxon>
        <taxon>Craniata</taxon>
        <taxon>Vertebrata</taxon>
        <taxon>Euteleostomi</taxon>
        <taxon>Archelosauria</taxon>
        <taxon>Archosauria</taxon>
        <taxon>Dinosauria</taxon>
        <taxon>Saurischia</taxon>
        <taxon>Theropoda</taxon>
        <taxon>Coelurosauria</taxon>
        <taxon>Aves</taxon>
        <taxon>Neognathae</taxon>
        <taxon>Neoaves</taxon>
        <taxon>Telluraves</taxon>
        <taxon>Strigiformes</taxon>
        <taxon>Strigidae</taxon>
        <taxon>Otus</taxon>
    </lineage>
</organism>
<keyword evidence="15" id="KW-0460">Magnesium</keyword>
<protein>
    <recommendedName>
        <fullName evidence="23">Trifunctional purine biosynthetic protein adenosine-3</fullName>
    </recommendedName>
    <domain>
        <recommendedName>
            <fullName evidence="23">Phosphoribosylamine--glycine ligase</fullName>
            <ecNumber evidence="23">6.3.4.13</ecNumber>
        </recommendedName>
        <alternativeName>
            <fullName evidence="23">Glycinamide ribonucleotide synthetase</fullName>
            <shortName evidence="23">GARS</shortName>
        </alternativeName>
        <alternativeName>
            <fullName evidence="23">Phosphoribosylglycinamide synthetase</fullName>
        </alternativeName>
    </domain>
    <domain>
        <recommendedName>
            <fullName evidence="23">Phosphoribosylformylglycinamidine cyclo-ligase</fullName>
            <ecNumber evidence="23">6.3.3.1</ecNumber>
        </recommendedName>
        <alternativeName>
            <fullName evidence="23">AIR synthase</fullName>
            <shortName evidence="23">AIRS</shortName>
        </alternativeName>
        <alternativeName>
            <fullName evidence="23">Phosphoribosyl-aminoimidazole synthetase</fullName>
        </alternativeName>
    </domain>
    <domain>
        <recommendedName>
            <fullName evidence="23">Phosphoribosylglycinamide formyltransferase</fullName>
            <ecNumber evidence="23">2.1.2.2</ecNumber>
        </recommendedName>
        <alternativeName>
            <fullName evidence="23">5'-phosphoribosylglycinamide transformylase</fullName>
        </alternativeName>
        <alternativeName>
            <fullName evidence="23">GAR transformylase</fullName>
            <shortName evidence="23">GART</shortName>
        </alternativeName>
    </domain>
</protein>
<dbReference type="Pfam" id="PF02843">
    <property type="entry name" value="GARS_C"/>
    <property type="match status" value="1"/>
</dbReference>
<dbReference type="InterPro" id="IPR002376">
    <property type="entry name" value="Formyl_transf_N"/>
</dbReference>
<dbReference type="FunFam" id="3.90.650.10:FF:000007">
    <property type="entry name" value="Trifunctional purine biosynthetic protein adenosine-3"/>
    <property type="match status" value="1"/>
</dbReference>
<evidence type="ECO:0000256" key="14">
    <source>
        <dbReference type="ARBA" id="ARBA00022840"/>
    </source>
</evidence>
<dbReference type="InterPro" id="IPR020560">
    <property type="entry name" value="PRibGlycinamide_synth_C-dom"/>
</dbReference>
<evidence type="ECO:0000256" key="11">
    <source>
        <dbReference type="ARBA" id="ARBA00022723"/>
    </source>
</evidence>
<comment type="pathway">
    <text evidence="3 23">Purine metabolism; IMP biosynthesis via de novo pathway; N(2)-formyl-N(1)-(5-phospho-D-ribosyl)glycinamide from N(1)-(5-phospho-D-ribosyl)glycinamide (10-formyl THF route): step 1/1.</text>
</comment>
<comment type="pathway">
    <text evidence="4 23">Purine metabolism; IMP biosynthesis via de novo pathway; N(1)-(5-phospho-D-ribosyl)glycinamide from 5-phospho-alpha-D-ribose 1-diphosphate: step 2/2.</text>
</comment>
<evidence type="ECO:0000256" key="5">
    <source>
        <dbReference type="ARBA" id="ARBA00007423"/>
    </source>
</evidence>
<dbReference type="HAMAP" id="MF_00741">
    <property type="entry name" value="AIRS"/>
    <property type="match status" value="1"/>
</dbReference>
<evidence type="ECO:0000256" key="4">
    <source>
        <dbReference type="ARBA" id="ARBA00005174"/>
    </source>
</evidence>
<evidence type="ECO:0000256" key="16">
    <source>
        <dbReference type="ARBA" id="ARBA00023211"/>
    </source>
</evidence>
<dbReference type="InterPro" id="IPR020561">
    <property type="entry name" value="PRibGlycinamid_synth_ATP-grasp"/>
</dbReference>
<comment type="catalytic activity">
    <reaction evidence="20">
        <text>2-formamido-N(1)-(5-O-phospho-beta-D-ribosyl)acetamidine + ATP = 5-amino-1-(5-phospho-beta-D-ribosyl)imidazole + ADP + phosphate + H(+)</text>
        <dbReference type="Rhea" id="RHEA:23032"/>
        <dbReference type="ChEBI" id="CHEBI:15378"/>
        <dbReference type="ChEBI" id="CHEBI:30616"/>
        <dbReference type="ChEBI" id="CHEBI:43474"/>
        <dbReference type="ChEBI" id="CHEBI:137981"/>
        <dbReference type="ChEBI" id="CHEBI:147287"/>
        <dbReference type="ChEBI" id="CHEBI:456216"/>
        <dbReference type="EC" id="6.3.3.1"/>
    </reaction>
    <physiologicalReaction direction="left-to-right" evidence="20">
        <dbReference type="Rhea" id="RHEA:23033"/>
    </physiologicalReaction>
</comment>
<dbReference type="CDD" id="cd08645">
    <property type="entry name" value="FMT_core_GART"/>
    <property type="match status" value="1"/>
</dbReference>
<dbReference type="NCBIfam" id="TIGR00877">
    <property type="entry name" value="purD"/>
    <property type="match status" value="1"/>
</dbReference>
<keyword evidence="12 22" id="KW-0547">Nucleotide-binding</keyword>
<dbReference type="InterPro" id="IPR016185">
    <property type="entry name" value="PreATP-grasp_dom_sf"/>
</dbReference>
<evidence type="ECO:0000256" key="19">
    <source>
        <dbReference type="ARBA" id="ARBA00051653"/>
    </source>
</evidence>
<evidence type="ECO:0000256" key="6">
    <source>
        <dbReference type="ARBA" id="ARBA00008630"/>
    </source>
</evidence>
<dbReference type="InterPro" id="IPR010918">
    <property type="entry name" value="PurM-like_C_dom"/>
</dbReference>
<keyword evidence="11 23" id="KW-0479">Metal-binding</keyword>
<sequence length="1003" mass="106870">MADQVLVIGSGGREHALAWKLAQSPHVKHVFVAPGNAGTADNGKISNSAVSVSNHAALAQFCRDQEIRLVVVGPEVPLAAGIVDDLTAAGVRCFGPTAKAAQLESSKSFTKAFLDRHEIPTARWKSFTDPKAACSFINSANFPALVVKASGLAAGKGVIVASNKEEACKAVTEIMQDKTFGTAGETVVVEELLEGEEVSCLCFTDGVTVAPMPPAQDHKRLMDGDEGPNTGGMGAYSPAPQISKDLLQKIRDTVLQKTVDGMRKEGVPYFGVLYAGLMLTKDGPKVLEFNCRFGDPECQVILPLLKSDLYEVMQAVINKKLSSSMPVWFEDSAAVTVVMASEGYPGTYPKGLEITGLPKAKQLGLEVFHAGTALKDGKVVTSGGRVLTVTAIKEDLMTALQEANKGVAAIHFKGAIYRKDIGYRAIAFLRQSRGLTYKNSGVDIAAGNTLVQKIKPLAAATSRSGCNAELGGFAGLFDLKAAGYEDPILVSGTDGVGTKLKIAQVCKKHDTIGQDLVAMCVNDILAQGAEPLFFLDYFACGKLDVEVAQSVIAGIAEACKKAGCALLGGETAEMPGMYPPGEYDLAGFAVGAVERGQMLPQLERIADGDMVIGVASSGVHSNGYSLVRKIVEKSSFDFSSPVGVSGDQTLGDLLLTPTKIYSKTLLPVLRSGHVKAYAHITGGGLLENIPRVLPESFGVILDAVTWKIPEIFCWLHKEGNLSEEEMTRTFNCGIGAVLVVQKELAQQVLKDIQRHEAAWLIGKVVSLQKGSARVKVHNLLRALQANRSLSVHSHIQGKIQTKKVKVAVLISGTGTNLEALINSTKKPNSFAQIVLVVSNKAGVEGLRKAERAGIPTRVIDHKLYDSRTEFDSAVDKVLEEFSVELICLAGFMRILSGPFVKKWEGKILNIHPSLLPSFKGANAHKLVLQAGVRVTGCTVHFVAEEVDAGAIIFQEAVPVKIGDTVETLSERVKEAEHRAFPAALQLVASGAVQVGEAGKIYWK</sequence>
<dbReference type="NCBIfam" id="TIGR00878">
    <property type="entry name" value="purM"/>
    <property type="match status" value="1"/>
</dbReference>
<dbReference type="GO" id="GO:0004644">
    <property type="term" value="F:phosphoribosylglycinamide formyltransferase activity"/>
    <property type="evidence" value="ECO:0007669"/>
    <property type="project" value="UniProtKB-EC"/>
</dbReference>
<dbReference type="Ensembl" id="ENSOSUT00000018418.1">
    <property type="protein sequence ID" value="ENSOSUP00000017820.1"/>
    <property type="gene ID" value="ENSOSUG00000012635.1"/>
</dbReference>
<dbReference type="SUPFAM" id="SSF56059">
    <property type="entry name" value="Glutathione synthetase ATP-binding domain-like"/>
    <property type="match status" value="1"/>
</dbReference>
<keyword evidence="16 23" id="KW-0464">Manganese</keyword>
<dbReference type="Gene3D" id="3.40.50.20">
    <property type="match status" value="1"/>
</dbReference>
<accession>A0A8C8B9W0</accession>
<dbReference type="InterPro" id="IPR016188">
    <property type="entry name" value="PurM-like_N"/>
</dbReference>
<comment type="similarity">
    <text evidence="7 23">In the central section; belongs to the AIR synthase family.</text>
</comment>
<feature type="domain" description="ATP-grasp" evidence="24">
    <location>
        <begin position="111"/>
        <end position="318"/>
    </location>
</feature>
<dbReference type="InterPro" id="IPR011761">
    <property type="entry name" value="ATP-grasp"/>
</dbReference>
<dbReference type="CDD" id="cd02196">
    <property type="entry name" value="PurM"/>
    <property type="match status" value="1"/>
</dbReference>
<evidence type="ECO:0000256" key="17">
    <source>
        <dbReference type="ARBA" id="ARBA00023268"/>
    </source>
</evidence>
<dbReference type="EC" id="6.3.4.13" evidence="23"/>
<evidence type="ECO:0000256" key="10">
    <source>
        <dbReference type="ARBA" id="ARBA00022679"/>
    </source>
</evidence>
<dbReference type="InterPro" id="IPR013815">
    <property type="entry name" value="ATP_grasp_subdomain_1"/>
</dbReference>
<evidence type="ECO:0000313" key="25">
    <source>
        <dbReference type="Ensembl" id="ENSOSUP00000017820.1"/>
    </source>
</evidence>
<comment type="catalytic activity">
    <reaction evidence="18">
        <text>N(1)-(5-phospho-beta-D-ribosyl)glycinamide + (6R)-10-formyltetrahydrofolate = N(2)-formyl-N(1)-(5-phospho-beta-D-ribosyl)glycinamide + (6S)-5,6,7,8-tetrahydrofolate + H(+)</text>
        <dbReference type="Rhea" id="RHEA:15053"/>
        <dbReference type="ChEBI" id="CHEBI:15378"/>
        <dbReference type="ChEBI" id="CHEBI:57453"/>
        <dbReference type="ChEBI" id="CHEBI:143788"/>
        <dbReference type="ChEBI" id="CHEBI:147286"/>
        <dbReference type="ChEBI" id="CHEBI:195366"/>
        <dbReference type="EC" id="2.1.2.2"/>
    </reaction>
    <physiologicalReaction direction="left-to-right" evidence="18">
        <dbReference type="Rhea" id="RHEA:15054"/>
    </physiologicalReaction>
</comment>
<dbReference type="GO" id="GO:0006189">
    <property type="term" value="P:'de novo' IMP biosynthetic process"/>
    <property type="evidence" value="ECO:0007669"/>
    <property type="project" value="UniProtKB-UniRule"/>
</dbReference>
<dbReference type="GO" id="GO:0005829">
    <property type="term" value="C:cytosol"/>
    <property type="evidence" value="ECO:0007669"/>
    <property type="project" value="TreeGrafter"/>
</dbReference>
<dbReference type="SUPFAM" id="SSF51246">
    <property type="entry name" value="Rudiment single hybrid motif"/>
    <property type="match status" value="1"/>
</dbReference>
<dbReference type="InterPro" id="IPR036921">
    <property type="entry name" value="PurM-like_N_sf"/>
</dbReference>
<dbReference type="Pfam" id="PF00586">
    <property type="entry name" value="AIRS"/>
    <property type="match status" value="1"/>
</dbReference>
<evidence type="ECO:0000256" key="22">
    <source>
        <dbReference type="PROSITE-ProRule" id="PRU00409"/>
    </source>
</evidence>
<dbReference type="SMART" id="SM01209">
    <property type="entry name" value="GARS_A"/>
    <property type="match status" value="1"/>
</dbReference>
<dbReference type="InterPro" id="IPR011054">
    <property type="entry name" value="Rudment_hybrid_motif"/>
</dbReference>
<dbReference type="PANTHER" id="PTHR10520">
    <property type="entry name" value="TRIFUNCTIONAL PURINE BIOSYNTHETIC PROTEIN ADENOSINE-3-RELATED"/>
    <property type="match status" value="1"/>
</dbReference>
<keyword evidence="13 23" id="KW-0658">Purine biosynthesis</keyword>
<evidence type="ECO:0000256" key="20">
    <source>
        <dbReference type="ARBA" id="ARBA00052539"/>
    </source>
</evidence>
<evidence type="ECO:0000256" key="9">
    <source>
        <dbReference type="ARBA" id="ARBA00022598"/>
    </source>
</evidence>
<dbReference type="SUPFAM" id="SSF56042">
    <property type="entry name" value="PurM C-terminal domain-like"/>
    <property type="match status" value="1"/>
</dbReference>
<keyword evidence="17 23" id="KW-0511">Multifunctional enzyme</keyword>
<dbReference type="GO" id="GO:0046872">
    <property type="term" value="F:metal ion binding"/>
    <property type="evidence" value="ECO:0007669"/>
    <property type="project" value="UniProtKB-KW"/>
</dbReference>
<evidence type="ECO:0000259" key="24">
    <source>
        <dbReference type="PROSITE" id="PS50975"/>
    </source>
</evidence>
<keyword evidence="9 23" id="KW-0436">Ligase</keyword>
<dbReference type="AlphaFoldDB" id="A0A8C8B9W0"/>
<comment type="function">
    <text evidence="21">Trifunctional enzyme that catalyzes three distinct reactions as part of the 'de novo' inosine monophosphate biosynthetic pathway.</text>
</comment>
<keyword evidence="14 22" id="KW-0067">ATP-binding</keyword>
<dbReference type="Gene3D" id="3.40.50.170">
    <property type="entry name" value="Formyl transferase, N-terminal domain"/>
    <property type="match status" value="1"/>
</dbReference>
<dbReference type="Gene3D" id="3.30.470.20">
    <property type="entry name" value="ATP-grasp fold, B domain"/>
    <property type="match status" value="1"/>
</dbReference>
<dbReference type="InterPro" id="IPR001555">
    <property type="entry name" value="GART_AS"/>
</dbReference>
<dbReference type="Gene3D" id="3.30.1490.20">
    <property type="entry name" value="ATP-grasp fold, A domain"/>
    <property type="match status" value="1"/>
</dbReference>
<name>A0A8C8B9W0_9STRI</name>
<evidence type="ECO:0000256" key="1">
    <source>
        <dbReference type="ARBA" id="ARBA00001946"/>
    </source>
</evidence>
<dbReference type="EC" id="6.3.3.1" evidence="23"/>
<dbReference type="FunFam" id="3.30.470.20:FF:000018">
    <property type="entry name" value="Trifunctional purine biosynthetic protein adenosine-3"/>
    <property type="match status" value="1"/>
</dbReference>
<dbReference type="FunFam" id="3.30.1490.20:FF:000006">
    <property type="entry name" value="phosphoribosylamine--glycine ligase, chloroplastic-like"/>
    <property type="match status" value="1"/>
</dbReference>
<comment type="similarity">
    <text evidence="5 23">In the N-terminal section; belongs to the GARS family.</text>
</comment>
<dbReference type="Gene3D" id="3.30.1330.10">
    <property type="entry name" value="PurM-like, N-terminal domain"/>
    <property type="match status" value="1"/>
</dbReference>
<comment type="pathway">
    <text evidence="2 23">Purine metabolism; IMP biosynthesis via de novo pathway; 5-amino-1-(5-phospho-D-ribosyl)imidazole from N(2)-formyl-N(1)-(5-phospho-D-ribosyl)glycinamide: step 2/2.</text>
</comment>
<evidence type="ECO:0000256" key="23">
    <source>
        <dbReference type="RuleBase" id="RU363089"/>
    </source>
</evidence>
<evidence type="ECO:0000256" key="18">
    <source>
        <dbReference type="ARBA" id="ARBA00050615"/>
    </source>
</evidence>
<dbReference type="InterPro" id="IPR020559">
    <property type="entry name" value="PRibGlycinamide_synth_CS"/>
</dbReference>
<keyword evidence="10" id="KW-0808">Transferase</keyword>
<dbReference type="GO" id="GO:0046084">
    <property type="term" value="P:adenine biosynthetic process"/>
    <property type="evidence" value="ECO:0007669"/>
    <property type="project" value="TreeGrafter"/>
</dbReference>
<evidence type="ECO:0000313" key="26">
    <source>
        <dbReference type="Proteomes" id="UP000694552"/>
    </source>
</evidence>
<evidence type="ECO:0000256" key="2">
    <source>
        <dbReference type="ARBA" id="ARBA00004686"/>
    </source>
</evidence>
<dbReference type="PROSITE" id="PS00373">
    <property type="entry name" value="GART"/>
    <property type="match status" value="1"/>
</dbReference>
<evidence type="ECO:0000256" key="3">
    <source>
        <dbReference type="ARBA" id="ARBA00005054"/>
    </source>
</evidence>
<evidence type="ECO:0000256" key="21">
    <source>
        <dbReference type="ARBA" id="ARBA00058939"/>
    </source>
</evidence>
<evidence type="ECO:0000256" key="12">
    <source>
        <dbReference type="ARBA" id="ARBA00022741"/>
    </source>
</evidence>